<evidence type="ECO:0000313" key="2">
    <source>
        <dbReference type="EMBL" id="ELP83405.1"/>
    </source>
</evidence>
<dbReference type="Proteomes" id="UP000014680">
    <property type="component" value="Unassembled WGS sequence"/>
</dbReference>
<dbReference type="KEGG" id="eiv:EIN_374000"/>
<dbReference type="RefSeq" id="XP_004182751.1">
    <property type="nucleotide sequence ID" value="XM_004182703.1"/>
</dbReference>
<proteinExistence type="predicted"/>
<feature type="non-terminal residue" evidence="2">
    <location>
        <position position="1332"/>
    </location>
</feature>
<protein>
    <recommendedName>
        <fullName evidence="4">Spatacsin C-terminal domain-containing protein</fullName>
    </recommendedName>
</protein>
<sequence length="1332" mass="155101">MKRYILNEAAFSPPADTFKISPSGRSIAIQREEDITVEGWRDRTVLSPFTDYAWFLYDNTEMLVLRQNNIIFIADEKTKPSPLMKLSSFDGIKIHSYKDVFVVVVIIKDVVEPYIFHKLRQTRKKGIPRSICVTFNFNCLLVLREGGEVVCIDCRQEGKEIAFHVDLTEMGMKREDLANVLGIEVSDNLNSFWIIKETCITRVSMASVPSVREYAFDQEMEELYESREIKEPIVEDDFDDVEEDEYVAYKVSQYIQDYVDLCKLSSTIETFAVKHVVEIDCRNCVVKTLVDDMSQLVDLKSMSSNDRFISEKKTNVLYLFGTGFCWGVVEDNLTVLYLRSDIDIAKAILVCEFDAMLKVLQSMNNVEVNYTLKLMSVISHGKSEDVVECFSKASPHELWQSVDIVNTFIEGNDSLNYVVENALEAGMYIIQMLFKNNKSVIFNEKYQDFCRRVIDMKCPVWKKYLKEGEKYVDKDLVVLHQCAIDMESRNKAIDYLYTHTVDESIHLALRSGIIDLIFFYQMLGHSTCNSRLMKNSFECLLKCGVHLDNNLLRYGDHVKMRSSYESEGFDLNQAKRESMRIHKELEDKHNLENLEKEKSRTLKQNELEKVIERKNELLEELKLMREEKEKVHQTISSNPFDESAAPLQTNIINNETIEYMKEKELKDIEDTISSFQYDIGEITNTICPFPSLEIFIPEIVEEKNAFICDPLELICPLEITDKESQKEILEENGALEKDEKYSEMHFPKHQLVSKEITYFFTPVTHVNCLPLYEIYHDTTSPCNQWMLNADELLTQDFSYEDIERKESALTQCPYKEIVEDIKLLYQINNTYTPTHRYGVSTQRIQSLEWHEFPLKECLMFGDVVFPLLHINTTNESDKERCLKIVESETKANTIFIDEMVKTKSAMRMNQFKSNHFDKNSTFEEIDTFGFFNREKLNADFFNVFIENKKLTVIDLLTFCDHHKVTLPLFLNEAKASDKKKVLNNQMNEMKHVETAFGHSKKYPSLLEFWSSVPLEEYLSDFTILKSMSSIQVLKKIPARILCEMVLFCENGAVEQAEVRREQLHELINEDVDLPRQIENVLTEYSQVSDVETLSTLSKVLEKSRYFRKISANFRAISLLLRCGVPRKNMSNDTEILHELMKAKVPYFDEFVLFCSEEEQFQTYIIRSLNRLDTSKSTLNAYNIVLETIKETLQTQPTHTKTNPIGFEKNIKESWECHIKNMNYFTGSKHHLVKHYKKCIEKVASHKECCVEHICAICKYLAEEIYKKTNELSDKFAIEKYTSQSFNECLNILGKKGLSEVKNVLRFMTNGQMSQDILAAPRENNKHVRMTIA</sequence>
<evidence type="ECO:0000256" key="1">
    <source>
        <dbReference type="SAM" id="Coils"/>
    </source>
</evidence>
<reference evidence="2 3" key="1">
    <citation type="submission" date="2012-10" db="EMBL/GenBank/DDBJ databases">
        <authorList>
            <person name="Zafar N."/>
            <person name="Inman J."/>
            <person name="Hall N."/>
            <person name="Lorenzi H."/>
            <person name="Caler E."/>
        </authorList>
    </citation>
    <scope>NUCLEOTIDE SEQUENCE [LARGE SCALE GENOMIC DNA]</scope>
    <source>
        <strain evidence="2 3">IP1</strain>
    </source>
</reference>
<keyword evidence="1" id="KW-0175">Coiled coil</keyword>
<accession>A0A0A1TU32</accession>
<keyword evidence="3" id="KW-1185">Reference proteome</keyword>
<feature type="coiled-coil region" evidence="1">
    <location>
        <begin position="600"/>
        <end position="634"/>
    </location>
</feature>
<evidence type="ECO:0008006" key="4">
    <source>
        <dbReference type="Google" id="ProtNLM"/>
    </source>
</evidence>
<gene>
    <name evidence="2" type="ORF">EIN_374000</name>
</gene>
<dbReference type="OMA" id="WMMEMED"/>
<evidence type="ECO:0000313" key="3">
    <source>
        <dbReference type="Proteomes" id="UP000014680"/>
    </source>
</evidence>
<name>A0A0A1TU32_ENTIV</name>
<feature type="non-terminal residue" evidence="2">
    <location>
        <position position="1"/>
    </location>
</feature>
<dbReference type="GeneID" id="14882467"/>
<dbReference type="OrthoDB" id="27213at2759"/>
<dbReference type="VEuPathDB" id="AmoebaDB:EIN_374000"/>
<organism evidence="2 3">
    <name type="scientific">Entamoeba invadens IP1</name>
    <dbReference type="NCBI Taxonomy" id="370355"/>
    <lineage>
        <taxon>Eukaryota</taxon>
        <taxon>Amoebozoa</taxon>
        <taxon>Evosea</taxon>
        <taxon>Archamoebae</taxon>
        <taxon>Mastigamoebida</taxon>
        <taxon>Entamoebidae</taxon>
        <taxon>Entamoeba</taxon>
    </lineage>
</organism>
<dbReference type="EMBL" id="KB207268">
    <property type="protein sequence ID" value="ELP83405.1"/>
    <property type="molecule type" value="Genomic_DNA"/>
</dbReference>